<comment type="caution">
    <text evidence="3">The sequence shown here is derived from an EMBL/GenBank/DDBJ whole genome shotgun (WGS) entry which is preliminary data.</text>
</comment>
<evidence type="ECO:0000313" key="3">
    <source>
        <dbReference type="EMBL" id="ODA91113.1"/>
    </source>
</evidence>
<evidence type="ECO:0008006" key="5">
    <source>
        <dbReference type="Google" id="ProtNLM"/>
    </source>
</evidence>
<sequence>MRSAIPIEDSLVERGASTRSHTTTTKSANGRSPIVVNPVEPTESATSNEPPQAMSSVGKLFFDGPDGNSYVCSGAVVTSRSGNLVHTAGHCVYEAKKGWMKNFFFVPSYTDGTGPHGGWNGDIASTFTAWADDEDYSHDQAFISFYPHTEGISMQQYFGGNGLMFNGGTSRTGVTIYGYPAADPYHGNIQYYCSGETSWVWFTSDTRMGCPMTGGSSGGPWYASLTDDHVGMIYAVTSRGGKNIFGTPYLITTPDGNDVYDLYNSANT</sequence>
<dbReference type="PANTHER" id="PTHR15462:SF19">
    <property type="entry name" value="PEPTIDASE S1 DOMAIN-CONTAINING PROTEIN"/>
    <property type="match status" value="1"/>
</dbReference>
<dbReference type="SUPFAM" id="SSF50494">
    <property type="entry name" value="Trypsin-like serine proteases"/>
    <property type="match status" value="1"/>
</dbReference>
<dbReference type="Proteomes" id="UP000094426">
    <property type="component" value="Unassembled WGS sequence"/>
</dbReference>
<proteinExistence type="predicted"/>
<feature type="compositionally biased region" description="Polar residues" evidence="2">
    <location>
        <begin position="43"/>
        <end position="53"/>
    </location>
</feature>
<evidence type="ECO:0000256" key="2">
    <source>
        <dbReference type="SAM" id="MobiDB-lite"/>
    </source>
</evidence>
<accession>A0A1E2SMY0</accession>
<organism evidence="3 4">
    <name type="scientific">Leifsonia xyli subsp. xyli</name>
    <dbReference type="NCBI Taxonomy" id="59736"/>
    <lineage>
        <taxon>Bacteria</taxon>
        <taxon>Bacillati</taxon>
        <taxon>Actinomycetota</taxon>
        <taxon>Actinomycetes</taxon>
        <taxon>Micrococcales</taxon>
        <taxon>Microbacteriaceae</taxon>
        <taxon>Leifsonia</taxon>
    </lineage>
</organism>
<dbReference type="EMBL" id="LNZG01000002">
    <property type="protein sequence ID" value="ODA91113.1"/>
    <property type="molecule type" value="Genomic_DNA"/>
</dbReference>
<evidence type="ECO:0000256" key="1">
    <source>
        <dbReference type="ARBA" id="ARBA00022729"/>
    </source>
</evidence>
<protein>
    <recommendedName>
        <fullName evidence="5">Peptidase</fullName>
    </recommendedName>
</protein>
<gene>
    <name evidence="3" type="ORF">ATY41_06915</name>
</gene>
<dbReference type="PANTHER" id="PTHR15462">
    <property type="entry name" value="SERINE PROTEASE"/>
    <property type="match status" value="1"/>
</dbReference>
<name>A0A1E2SMY0_LEIXY</name>
<evidence type="ECO:0000313" key="4">
    <source>
        <dbReference type="Proteomes" id="UP000094426"/>
    </source>
</evidence>
<dbReference type="InterPro" id="IPR043504">
    <property type="entry name" value="Peptidase_S1_PA_chymotrypsin"/>
</dbReference>
<dbReference type="InterPro" id="IPR009003">
    <property type="entry name" value="Peptidase_S1_PA"/>
</dbReference>
<keyword evidence="1" id="KW-0732">Signal</keyword>
<dbReference type="AlphaFoldDB" id="A0A1E2SMY0"/>
<feature type="compositionally biased region" description="Polar residues" evidence="2">
    <location>
        <begin position="17"/>
        <end position="30"/>
    </location>
</feature>
<reference evidence="3 4" key="1">
    <citation type="submission" date="2015-11" db="EMBL/GenBank/DDBJ databases">
        <authorList>
            <person name="Zhang Y."/>
            <person name="Guo Z."/>
        </authorList>
    </citation>
    <scope>NUCLEOTIDE SEQUENCE [LARGE SCALE GENOMIC DNA]</scope>
    <source>
        <strain evidence="4">gdw1</strain>
    </source>
</reference>
<dbReference type="Gene3D" id="2.40.10.10">
    <property type="entry name" value="Trypsin-like serine proteases"/>
    <property type="match status" value="2"/>
</dbReference>
<dbReference type="InterPro" id="IPR050966">
    <property type="entry name" value="Glutamyl_endopeptidase"/>
</dbReference>
<feature type="region of interest" description="Disordered" evidence="2">
    <location>
        <begin position="1"/>
        <end position="53"/>
    </location>
</feature>